<dbReference type="EMBL" id="ODYU01010247">
    <property type="protein sequence ID" value="SOQ55229.1"/>
    <property type="molecule type" value="Genomic_DNA"/>
</dbReference>
<organism evidence="1">
    <name type="scientific">Spodoptera frugiperda</name>
    <name type="common">Fall armyworm</name>
    <dbReference type="NCBI Taxonomy" id="7108"/>
    <lineage>
        <taxon>Eukaryota</taxon>
        <taxon>Metazoa</taxon>
        <taxon>Ecdysozoa</taxon>
        <taxon>Arthropoda</taxon>
        <taxon>Hexapoda</taxon>
        <taxon>Insecta</taxon>
        <taxon>Pterygota</taxon>
        <taxon>Neoptera</taxon>
        <taxon>Endopterygota</taxon>
        <taxon>Lepidoptera</taxon>
        <taxon>Glossata</taxon>
        <taxon>Ditrysia</taxon>
        <taxon>Noctuoidea</taxon>
        <taxon>Noctuidae</taxon>
        <taxon>Amphipyrinae</taxon>
        <taxon>Spodoptera</taxon>
    </lineage>
</organism>
<dbReference type="AlphaFoldDB" id="A0A2H1WQ89"/>
<proteinExistence type="predicted"/>
<evidence type="ECO:0000313" key="1">
    <source>
        <dbReference type="EMBL" id="SOQ55229.1"/>
    </source>
</evidence>
<accession>A0A2H1WQ89</accession>
<protein>
    <submittedName>
        <fullName evidence="1">SFRICE_025783</fullName>
    </submittedName>
</protein>
<sequence>MIQIVPEHFDKKAEDKVLTQLSPMTLKIKLEETLRSAKVLAETLNTQIVDLMKRENLLKNAITNGR</sequence>
<name>A0A2H1WQ89_SPOFR</name>
<reference evidence="1" key="1">
    <citation type="submission" date="2016-07" db="EMBL/GenBank/DDBJ databases">
        <authorList>
            <person name="Bretaudeau A."/>
        </authorList>
    </citation>
    <scope>NUCLEOTIDE SEQUENCE</scope>
    <source>
        <strain evidence="1">Rice</strain>
        <tissue evidence="1">Whole body</tissue>
    </source>
</reference>
<gene>
    <name evidence="1" type="ORF">SFRICE_025783</name>
</gene>